<dbReference type="InterPro" id="IPR006574">
    <property type="entry name" value="PRY"/>
</dbReference>
<name>A0ABM0KPZ8_MICOH</name>
<evidence type="ECO:0000256" key="9">
    <source>
        <dbReference type="SAM" id="Coils"/>
    </source>
</evidence>
<evidence type="ECO:0000259" key="11">
    <source>
        <dbReference type="PROSITE" id="PS50089"/>
    </source>
</evidence>
<dbReference type="InterPro" id="IPR003877">
    <property type="entry name" value="SPRY_dom"/>
</dbReference>
<protein>
    <submittedName>
        <fullName evidence="14">E3 ubiquitin/ISG15 ligase TRIM25 isoform X1</fullName>
    </submittedName>
</protein>
<proteinExistence type="predicted"/>
<dbReference type="GO" id="GO:0016874">
    <property type="term" value="F:ligase activity"/>
    <property type="evidence" value="ECO:0007669"/>
    <property type="project" value="UniProtKB-KW"/>
</dbReference>
<dbReference type="Proteomes" id="UP000694915">
    <property type="component" value="Chromosome 7"/>
</dbReference>
<dbReference type="InterPro" id="IPR051051">
    <property type="entry name" value="E3_ubiq-ligase_TRIM/RNF"/>
</dbReference>
<evidence type="ECO:0000256" key="3">
    <source>
        <dbReference type="ARBA" id="ARBA00022588"/>
    </source>
</evidence>
<dbReference type="PANTHER" id="PTHR25465">
    <property type="entry name" value="B-BOX DOMAIN CONTAINING"/>
    <property type="match status" value="1"/>
</dbReference>
<evidence type="ECO:0000256" key="7">
    <source>
        <dbReference type="ARBA" id="ARBA00022859"/>
    </source>
</evidence>
<dbReference type="PROSITE" id="PS50188">
    <property type="entry name" value="B302_SPRY"/>
    <property type="match status" value="1"/>
</dbReference>
<evidence type="ECO:0000256" key="10">
    <source>
        <dbReference type="SAM" id="MobiDB-lite"/>
    </source>
</evidence>
<dbReference type="InterPro" id="IPR027370">
    <property type="entry name" value="Znf-RING_euk"/>
</dbReference>
<keyword evidence="7" id="KW-0391">Immunity</keyword>
<evidence type="ECO:0000313" key="14">
    <source>
        <dbReference type="RefSeq" id="XP_005350573.1"/>
    </source>
</evidence>
<dbReference type="SMART" id="SM00449">
    <property type="entry name" value="SPRY"/>
    <property type="match status" value="1"/>
</dbReference>
<dbReference type="InterPro" id="IPR043136">
    <property type="entry name" value="B30.2/SPRY_sf"/>
</dbReference>
<organism evidence="13 14">
    <name type="scientific">Microtus ochrogaster</name>
    <name type="common">Prairie vole</name>
    <dbReference type="NCBI Taxonomy" id="79684"/>
    <lineage>
        <taxon>Eukaryota</taxon>
        <taxon>Metazoa</taxon>
        <taxon>Chordata</taxon>
        <taxon>Craniata</taxon>
        <taxon>Vertebrata</taxon>
        <taxon>Euteleostomi</taxon>
        <taxon>Mammalia</taxon>
        <taxon>Eutheria</taxon>
        <taxon>Euarchontoglires</taxon>
        <taxon>Glires</taxon>
        <taxon>Rodentia</taxon>
        <taxon>Myomorpha</taxon>
        <taxon>Muroidea</taxon>
        <taxon>Cricetidae</taxon>
        <taxon>Arvicolinae</taxon>
        <taxon>Microtus</taxon>
    </lineage>
</organism>
<comment type="subcellular location">
    <subcellularLocation>
        <location evidence="1">Cytoplasm</location>
    </subcellularLocation>
</comment>
<evidence type="ECO:0000256" key="6">
    <source>
        <dbReference type="ARBA" id="ARBA00022833"/>
    </source>
</evidence>
<dbReference type="InterPro" id="IPR001870">
    <property type="entry name" value="B30.2/SPRY"/>
</dbReference>
<dbReference type="CDD" id="cd19842">
    <property type="entry name" value="Bbox1_TRIM25-like_C-IV"/>
    <property type="match status" value="1"/>
</dbReference>
<evidence type="ECO:0000256" key="5">
    <source>
        <dbReference type="ARBA" id="ARBA00022771"/>
    </source>
</evidence>
<dbReference type="Pfam" id="PF13765">
    <property type="entry name" value="PRY"/>
    <property type="match status" value="1"/>
</dbReference>
<dbReference type="Pfam" id="PF13445">
    <property type="entry name" value="zf-RING_UBOX"/>
    <property type="match status" value="1"/>
</dbReference>
<feature type="region of interest" description="Disordered" evidence="10">
    <location>
        <begin position="354"/>
        <end position="416"/>
    </location>
</feature>
<dbReference type="Gene3D" id="2.60.120.920">
    <property type="match status" value="1"/>
</dbReference>
<dbReference type="CDD" id="cd13736">
    <property type="entry name" value="SPRY_PRY_TRIM25"/>
    <property type="match status" value="1"/>
</dbReference>
<dbReference type="InterPro" id="IPR003879">
    <property type="entry name" value="Butyrophylin_SPRY"/>
</dbReference>
<dbReference type="Pfam" id="PF25600">
    <property type="entry name" value="TRIM_CC"/>
    <property type="match status" value="1"/>
</dbReference>
<dbReference type="PROSITE" id="PS50089">
    <property type="entry name" value="ZF_RING_2"/>
    <property type="match status" value="1"/>
</dbReference>
<feature type="domain" description="RING-type" evidence="11">
    <location>
        <begin position="13"/>
        <end position="54"/>
    </location>
</feature>
<dbReference type="PRINTS" id="PR01407">
    <property type="entry name" value="BUTYPHLNCDUF"/>
</dbReference>
<reference evidence="14" key="1">
    <citation type="submission" date="2025-08" db="UniProtKB">
        <authorList>
            <consortium name="RefSeq"/>
        </authorList>
    </citation>
    <scope>IDENTIFICATION</scope>
</reference>
<evidence type="ECO:0000313" key="13">
    <source>
        <dbReference type="Proteomes" id="UP000694915"/>
    </source>
</evidence>
<dbReference type="InterPro" id="IPR017907">
    <property type="entry name" value="Znf_RING_CS"/>
</dbReference>
<evidence type="ECO:0000256" key="4">
    <source>
        <dbReference type="ARBA" id="ARBA00022723"/>
    </source>
</evidence>
<gene>
    <name evidence="14" type="primary">Trim25</name>
</gene>
<keyword evidence="9" id="KW-0175">Coiled coil</keyword>
<keyword evidence="4" id="KW-0479">Metal-binding</keyword>
<keyword evidence="5 8" id="KW-0863">Zinc-finger</keyword>
<evidence type="ECO:0000259" key="12">
    <source>
        <dbReference type="PROSITE" id="PS50188"/>
    </source>
</evidence>
<dbReference type="SMART" id="SM00184">
    <property type="entry name" value="RING"/>
    <property type="match status" value="1"/>
</dbReference>
<feature type="domain" description="B30.2/SPRY" evidence="12">
    <location>
        <begin position="443"/>
        <end position="634"/>
    </location>
</feature>
<dbReference type="InterPro" id="IPR013320">
    <property type="entry name" value="ConA-like_dom_sf"/>
</dbReference>
<keyword evidence="3" id="KW-0399">Innate immunity</keyword>
<dbReference type="PANTHER" id="PTHR25465:SF77">
    <property type="entry name" value="E3 UBIQUITIN_ISG15 LIGASE TRIM25"/>
    <property type="match status" value="1"/>
</dbReference>
<keyword evidence="14" id="KW-0436">Ligase</keyword>
<dbReference type="InterPro" id="IPR058030">
    <property type="entry name" value="TRIM8/14/16/25/29/45/65_CC"/>
</dbReference>
<evidence type="ECO:0000256" key="1">
    <source>
        <dbReference type="ARBA" id="ARBA00004496"/>
    </source>
</evidence>
<dbReference type="SUPFAM" id="SSF49899">
    <property type="entry name" value="Concanavalin A-like lectins/glucanases"/>
    <property type="match status" value="1"/>
</dbReference>
<dbReference type="Pfam" id="PF00622">
    <property type="entry name" value="SPRY"/>
    <property type="match status" value="1"/>
</dbReference>
<keyword evidence="2" id="KW-0963">Cytoplasm</keyword>
<dbReference type="InterPro" id="IPR001841">
    <property type="entry name" value="Znf_RING"/>
</dbReference>
<dbReference type="InterPro" id="IPR042753">
    <property type="entry name" value="TRIM25_SPRY_PRY"/>
</dbReference>
<accession>A0ABM0KPZ8</accession>
<dbReference type="InterPro" id="IPR013083">
    <property type="entry name" value="Znf_RING/FYVE/PHD"/>
</dbReference>
<feature type="coiled-coil region" evidence="9">
    <location>
        <begin position="230"/>
        <end position="300"/>
    </location>
</feature>
<dbReference type="SMART" id="SM00589">
    <property type="entry name" value="PRY"/>
    <property type="match status" value="1"/>
</dbReference>
<keyword evidence="6" id="KW-0862">Zinc</keyword>
<keyword evidence="13" id="KW-1185">Reference proteome</keyword>
<dbReference type="Gene3D" id="4.10.830.40">
    <property type="match status" value="1"/>
</dbReference>
<dbReference type="SUPFAM" id="SSF57850">
    <property type="entry name" value="RING/U-box"/>
    <property type="match status" value="1"/>
</dbReference>
<dbReference type="PROSITE" id="PS00518">
    <property type="entry name" value="ZF_RING_1"/>
    <property type="match status" value="1"/>
</dbReference>
<dbReference type="Gene3D" id="3.30.40.10">
    <property type="entry name" value="Zinc/RING finger domain, C3HC4 (zinc finger)"/>
    <property type="match status" value="1"/>
</dbReference>
<dbReference type="Gene3D" id="3.30.160.60">
    <property type="entry name" value="Classic Zinc Finger"/>
    <property type="match status" value="1"/>
</dbReference>
<dbReference type="SUPFAM" id="SSF57845">
    <property type="entry name" value="B-box zinc-binding domain"/>
    <property type="match status" value="1"/>
</dbReference>
<evidence type="ECO:0000256" key="8">
    <source>
        <dbReference type="PROSITE-ProRule" id="PRU00175"/>
    </source>
</evidence>
<dbReference type="CDD" id="cd19776">
    <property type="entry name" value="Bbox2_TRIM25_C-IV"/>
    <property type="match status" value="1"/>
</dbReference>
<dbReference type="GeneID" id="101986640"/>
<dbReference type="CDD" id="cd16597">
    <property type="entry name" value="RING-HC_TRIM25_C-IV"/>
    <property type="match status" value="1"/>
</dbReference>
<sequence>MAELGPLAEELSCSICLEPFKEPVTTPCGHNFCRSCLDETWVVQGPPYRCPQCRTVYQMRPQLHKNTVLCAVVEQFLQADQARPPVDDWTPPARSATSSSATQVACDHCLKEFAVKTCLVCMASFCQEHLRPHFDSPAFLDHPLQPPVRDLLRRKCPQHNRLRELFCPEHGECICHICLVEHKTCSPTPLSQASADLENKLRQKLSTMHSHISGATRALEDVRAKQQSVHDSMSHKLEQLRKEYVEMKAVIDSAETGSTRRLKEEEKRVFGKLDTIYQVLVKKKNEMQDLKAEVELTLAKGDEFEFLEKAAKLREVSTKPVYIPKIDLDHELIKAVYQGAMDLKNDLKRSIKQLQERAEESIGPGDVGGHGTESTSKTTRPVKKPQQDKKAKKTPTVPTPSTPSPNKPTFGAPGQSMDFKTTIPDAPPKANTPQPNLTALKAKVLENFLAKSRAELLEYAVKVIFDYNTAHNKVVLTDNYTTASVAEGLQQYRSHPQRFTYCSQVLGLHCYKKGIHYWEVELQKNNFCGVGICYGSMERQGPESRLGRNANSWCVEWFNNKISAWHNNVEKTLPATKAMRVGVLLNCDHGFVIFFAVTEKVYLMYKYKVDFTEALYPAFWVFSVGTKLSICSSK</sequence>
<evidence type="ECO:0000256" key="2">
    <source>
        <dbReference type="ARBA" id="ARBA00022490"/>
    </source>
</evidence>
<feature type="compositionally biased region" description="Pro residues" evidence="10">
    <location>
        <begin position="397"/>
        <end position="406"/>
    </location>
</feature>
<dbReference type="RefSeq" id="XP_005350573.1">
    <property type="nucleotide sequence ID" value="XM_005350516.2"/>
</dbReference>